<name>A0A7D9IRX2_PARCT</name>
<keyword evidence="2" id="KW-1185">Reference proteome</keyword>
<feature type="non-terminal residue" evidence="1">
    <location>
        <position position="67"/>
    </location>
</feature>
<evidence type="ECO:0000313" key="1">
    <source>
        <dbReference type="EMBL" id="CAB4017274.1"/>
    </source>
</evidence>
<sequence length="67" mass="7544">FSPRCLESPTLAKCGRSLSVPNPRRLERRLLHILLPIGSNVASDRVLKETFLGKLHRDNLAIFHLGI</sequence>
<evidence type="ECO:0000313" key="2">
    <source>
        <dbReference type="Proteomes" id="UP001152795"/>
    </source>
</evidence>
<accession>A0A7D9IRX2</accession>
<gene>
    <name evidence="1" type="ORF">PACLA_8A084307</name>
</gene>
<comment type="caution">
    <text evidence="1">The sequence shown here is derived from an EMBL/GenBank/DDBJ whole genome shotgun (WGS) entry which is preliminary data.</text>
</comment>
<dbReference type="EMBL" id="CACRXK020009473">
    <property type="protein sequence ID" value="CAB4017274.1"/>
    <property type="molecule type" value="Genomic_DNA"/>
</dbReference>
<dbReference type="Proteomes" id="UP001152795">
    <property type="component" value="Unassembled WGS sequence"/>
</dbReference>
<reference evidence="1" key="1">
    <citation type="submission" date="2020-04" db="EMBL/GenBank/DDBJ databases">
        <authorList>
            <person name="Alioto T."/>
            <person name="Alioto T."/>
            <person name="Gomez Garrido J."/>
        </authorList>
    </citation>
    <scope>NUCLEOTIDE SEQUENCE</scope>
    <source>
        <strain evidence="1">A484AB</strain>
    </source>
</reference>
<protein>
    <submittedName>
        <fullName evidence="1">Uncharacterized protein</fullName>
    </submittedName>
</protein>
<proteinExistence type="predicted"/>
<dbReference type="AlphaFoldDB" id="A0A7D9IRX2"/>
<feature type="non-terminal residue" evidence="1">
    <location>
        <position position="1"/>
    </location>
</feature>
<organism evidence="1 2">
    <name type="scientific">Paramuricea clavata</name>
    <name type="common">Red gorgonian</name>
    <name type="synonym">Violescent sea-whip</name>
    <dbReference type="NCBI Taxonomy" id="317549"/>
    <lineage>
        <taxon>Eukaryota</taxon>
        <taxon>Metazoa</taxon>
        <taxon>Cnidaria</taxon>
        <taxon>Anthozoa</taxon>
        <taxon>Octocorallia</taxon>
        <taxon>Malacalcyonacea</taxon>
        <taxon>Plexauridae</taxon>
        <taxon>Paramuricea</taxon>
    </lineage>
</organism>